<name>A0A2R8AXD2_9RHOB</name>
<dbReference type="Gene3D" id="6.10.10.120">
    <property type="entry name" value="Antitoxin ParD1-like"/>
    <property type="match status" value="1"/>
</dbReference>
<dbReference type="OrthoDB" id="9811310at2"/>
<reference evidence="4" key="1">
    <citation type="submission" date="2018-03" db="EMBL/GenBank/DDBJ databases">
        <authorList>
            <person name="Rodrigo-Torres L."/>
            <person name="Arahal R. D."/>
            <person name="Lucena T."/>
        </authorList>
    </citation>
    <scope>NUCLEOTIDE SEQUENCE [LARGE SCALE GENOMIC DNA]</scope>
    <source>
        <strain evidence="4">CECT 8871</strain>
    </source>
</reference>
<accession>A0A2R8AXD2</accession>
<dbReference type="NCBIfam" id="TIGR02606">
    <property type="entry name" value="antidote_CC2985"/>
    <property type="match status" value="1"/>
</dbReference>
<dbReference type="GO" id="GO:0006355">
    <property type="term" value="P:regulation of DNA-templated transcription"/>
    <property type="evidence" value="ECO:0007669"/>
    <property type="project" value="InterPro"/>
</dbReference>
<dbReference type="Proteomes" id="UP000244904">
    <property type="component" value="Unassembled WGS sequence"/>
</dbReference>
<dbReference type="Pfam" id="PF03693">
    <property type="entry name" value="ParD_antitoxin"/>
    <property type="match status" value="1"/>
</dbReference>
<dbReference type="PANTHER" id="PTHR36582:SF2">
    <property type="entry name" value="ANTITOXIN PARD"/>
    <property type="match status" value="1"/>
</dbReference>
<dbReference type="SUPFAM" id="SSF47598">
    <property type="entry name" value="Ribbon-helix-helix"/>
    <property type="match status" value="1"/>
</dbReference>
<evidence type="ECO:0000256" key="2">
    <source>
        <dbReference type="ARBA" id="ARBA00022649"/>
    </source>
</evidence>
<evidence type="ECO:0000313" key="3">
    <source>
        <dbReference type="EMBL" id="SPF80660.1"/>
    </source>
</evidence>
<comment type="similarity">
    <text evidence="1">Belongs to the ParD antitoxin family.</text>
</comment>
<dbReference type="InterPro" id="IPR022789">
    <property type="entry name" value="ParD"/>
</dbReference>
<keyword evidence="4" id="KW-1185">Reference proteome</keyword>
<dbReference type="InterPro" id="IPR038296">
    <property type="entry name" value="ParD_sf"/>
</dbReference>
<protein>
    <submittedName>
        <fullName evidence="3">Antitoxin ParD4</fullName>
    </submittedName>
</protein>
<dbReference type="CDD" id="cd22231">
    <property type="entry name" value="RHH_NikR_HicB-like"/>
    <property type="match status" value="1"/>
</dbReference>
<organism evidence="3 4">
    <name type="scientific">Pseudoprimorskyibacter insulae</name>
    <dbReference type="NCBI Taxonomy" id="1695997"/>
    <lineage>
        <taxon>Bacteria</taxon>
        <taxon>Pseudomonadati</taxon>
        <taxon>Pseudomonadota</taxon>
        <taxon>Alphaproteobacteria</taxon>
        <taxon>Rhodobacterales</taxon>
        <taxon>Paracoccaceae</taxon>
        <taxon>Pseudoprimorskyibacter</taxon>
    </lineage>
</organism>
<dbReference type="PANTHER" id="PTHR36582">
    <property type="entry name" value="ANTITOXIN PARD"/>
    <property type="match status" value="1"/>
</dbReference>
<sequence length="83" mass="9306">MASMNISLPEPMKDWVETQTSSGRYDNASEYVRDLIRHDQDRASKISAMQKLVDEALSSGVSDKNLDDIWTMAKERAQTNGGN</sequence>
<gene>
    <name evidence="3" type="primary">parD4</name>
    <name evidence="3" type="ORF">PRI8871_02470</name>
</gene>
<keyword evidence="2" id="KW-1277">Toxin-antitoxin system</keyword>
<evidence type="ECO:0000256" key="1">
    <source>
        <dbReference type="ARBA" id="ARBA00008580"/>
    </source>
</evidence>
<dbReference type="EMBL" id="OMOJ01000005">
    <property type="protein sequence ID" value="SPF80660.1"/>
    <property type="molecule type" value="Genomic_DNA"/>
</dbReference>
<dbReference type="RefSeq" id="WP_108886528.1">
    <property type="nucleotide sequence ID" value="NZ_OMOJ01000005.1"/>
</dbReference>
<evidence type="ECO:0000313" key="4">
    <source>
        <dbReference type="Proteomes" id="UP000244904"/>
    </source>
</evidence>
<dbReference type="AlphaFoldDB" id="A0A2R8AXD2"/>
<proteinExistence type="inferred from homology"/>
<dbReference type="InterPro" id="IPR010985">
    <property type="entry name" value="Ribbon_hlx_hlx"/>
</dbReference>